<proteinExistence type="predicted"/>
<comment type="caution">
    <text evidence="3">The sequence shown here is derived from an EMBL/GenBank/DDBJ whole genome shotgun (WGS) entry which is preliminary data.</text>
</comment>
<evidence type="ECO:0000313" key="3">
    <source>
        <dbReference type="EMBL" id="NNF05307.1"/>
    </source>
</evidence>
<feature type="domain" description="SMP-30/Gluconolactonase/LRE-like region" evidence="2">
    <location>
        <begin position="125"/>
        <end position="291"/>
    </location>
</feature>
<dbReference type="PANTHER" id="PTHR40274:SF3">
    <property type="entry name" value="VIRGINIAMYCIN B LYASE"/>
    <property type="match status" value="1"/>
</dbReference>
<reference evidence="3 4" key="1">
    <citation type="submission" date="2020-03" db="EMBL/GenBank/DDBJ databases">
        <title>Metabolic flexibility allows generalist bacteria to become dominant in a frequently disturbed ecosystem.</title>
        <authorList>
            <person name="Chen Y.-J."/>
            <person name="Leung P.M."/>
            <person name="Bay S.K."/>
            <person name="Hugenholtz P."/>
            <person name="Kessler A.J."/>
            <person name="Shelley G."/>
            <person name="Waite D.W."/>
            <person name="Cook P.L."/>
            <person name="Greening C."/>
        </authorList>
    </citation>
    <scope>NUCLEOTIDE SEQUENCE [LARGE SCALE GENOMIC DNA]</scope>
    <source>
        <strain evidence="3">SS_bin_28</strain>
    </source>
</reference>
<dbReference type="Gene3D" id="2.120.10.30">
    <property type="entry name" value="TolB, C-terminal domain"/>
    <property type="match status" value="2"/>
</dbReference>
<dbReference type="PANTHER" id="PTHR40274">
    <property type="entry name" value="VIRGINIAMYCIN B LYASE"/>
    <property type="match status" value="1"/>
</dbReference>
<dbReference type="SUPFAM" id="SSF63829">
    <property type="entry name" value="Calcium-dependent phosphotriesterase"/>
    <property type="match status" value="1"/>
</dbReference>
<keyword evidence="1" id="KW-0732">Signal</keyword>
<organism evidence="3 4">
    <name type="scientific">Eiseniibacteriota bacterium</name>
    <dbReference type="NCBI Taxonomy" id="2212470"/>
    <lineage>
        <taxon>Bacteria</taxon>
        <taxon>Candidatus Eiseniibacteriota</taxon>
    </lineage>
</organism>
<dbReference type="Proteomes" id="UP000547674">
    <property type="component" value="Unassembled WGS sequence"/>
</dbReference>
<dbReference type="InterPro" id="IPR011042">
    <property type="entry name" value="6-blade_b-propeller_TolB-like"/>
</dbReference>
<name>A0A7Y2E6J3_UNCEI</name>
<evidence type="ECO:0000259" key="2">
    <source>
        <dbReference type="Pfam" id="PF08450"/>
    </source>
</evidence>
<protein>
    <recommendedName>
        <fullName evidence="2">SMP-30/Gluconolactonase/LRE-like region domain-containing protein</fullName>
    </recommendedName>
</protein>
<dbReference type="Pfam" id="PF08450">
    <property type="entry name" value="SGL"/>
    <property type="match status" value="1"/>
</dbReference>
<evidence type="ECO:0000313" key="4">
    <source>
        <dbReference type="Proteomes" id="UP000547674"/>
    </source>
</evidence>
<dbReference type="InterPro" id="IPR051344">
    <property type="entry name" value="Vgb"/>
</dbReference>
<dbReference type="InterPro" id="IPR013658">
    <property type="entry name" value="SGL"/>
</dbReference>
<accession>A0A7Y2E6J3</accession>
<feature type="signal peptide" evidence="1">
    <location>
        <begin position="1"/>
        <end position="29"/>
    </location>
</feature>
<feature type="chain" id="PRO_5031508145" description="SMP-30/Gluconolactonase/LRE-like region domain-containing protein" evidence="1">
    <location>
        <begin position="30"/>
        <end position="316"/>
    </location>
</feature>
<dbReference type="AlphaFoldDB" id="A0A7Y2E6J3"/>
<gene>
    <name evidence="3" type="ORF">HKN21_00970</name>
</gene>
<sequence>MSSKLTRSIFLFTLICLMSLGLASSEAVAQVDLFVTPASGDVQRYDGTTGASLGVFTSGGPGGLGRGLVVGPDLNLVVAAPGGPGAQKFNGLSGVYISTLIASGAGGITSASGIDLGSDGNFYLCTRANGVARFDATGAFIDYFASGGGLDAATSVFGPDGNLYVTSLITDEVRRYNGATGAFIDNFVSAGSGGLFRPSGLAFGPDGNLYVSSQANDVKRYNGATGAHIDNFASTGLSNPNGIAFGPDGNLYVASTGGNNVRRYNGATGSLIDIFATGVNNPVYLLFYEPQLPTNVESSSWSGIKNEFTPTDEQEQ</sequence>
<dbReference type="EMBL" id="JABDJR010000030">
    <property type="protein sequence ID" value="NNF05307.1"/>
    <property type="molecule type" value="Genomic_DNA"/>
</dbReference>
<evidence type="ECO:0000256" key="1">
    <source>
        <dbReference type="SAM" id="SignalP"/>
    </source>
</evidence>